<dbReference type="PANTHER" id="PTHR38465:SF1">
    <property type="entry name" value="HTH-TYPE TRANSCRIPTIONAL REGULATOR MJ1563-RELATED"/>
    <property type="match status" value="1"/>
</dbReference>
<evidence type="ECO:0000256" key="2">
    <source>
        <dbReference type="ARBA" id="ARBA00023125"/>
    </source>
</evidence>
<sequence length="185" mass="21488">MEDSHNKDALDSINNAKDLVVDSIAETMDLYGVTRSVGTLYGTIYLEGDMTLDEMREKLGMSKPSMSTGVKKLQEFNVVKKTFRRGKRKQTYVAEKDFFQFFTNFFTQKWEREVKLNLTSIKEAQSQLSQLIEDTSISDEIKEEAKETFQTLEKSKTYYKWLDKLTEKIESGEIFDLIPIEEEGE</sequence>
<dbReference type="PIRSF" id="PIRSF006707">
    <property type="entry name" value="MJ1563"/>
    <property type="match status" value="1"/>
</dbReference>
<proteinExistence type="inferred from homology"/>
<comment type="similarity">
    <text evidence="4">Belongs to the GbsR family.</text>
</comment>
<dbReference type="PANTHER" id="PTHR38465">
    <property type="entry name" value="HTH-TYPE TRANSCRIPTIONAL REGULATOR MJ1563-RELATED"/>
    <property type="match status" value="1"/>
</dbReference>
<dbReference type="InterPro" id="IPR036390">
    <property type="entry name" value="WH_DNA-bd_sf"/>
</dbReference>
<evidence type="ECO:0000313" key="5">
    <source>
        <dbReference type="EMBL" id="SDI21039.1"/>
    </source>
</evidence>
<dbReference type="STRING" id="930129.SAMN05216352_105293"/>
<keyword evidence="1 4" id="KW-0805">Transcription regulation</keyword>
<dbReference type="EMBL" id="FNDU01000005">
    <property type="protein sequence ID" value="SDI21039.1"/>
    <property type="molecule type" value="Genomic_DNA"/>
</dbReference>
<keyword evidence="2 4" id="KW-0238">DNA-binding</keyword>
<dbReference type="InterPro" id="IPR052362">
    <property type="entry name" value="HTH-GbsR_regulator"/>
</dbReference>
<dbReference type="InterPro" id="IPR036388">
    <property type="entry name" value="WH-like_DNA-bd_sf"/>
</dbReference>
<keyword evidence="3 4" id="KW-0804">Transcription</keyword>
<name>A0A1G8IQ09_9BACI</name>
<dbReference type="SUPFAM" id="SSF46785">
    <property type="entry name" value="Winged helix' DNA-binding domain"/>
    <property type="match status" value="1"/>
</dbReference>
<evidence type="ECO:0000256" key="1">
    <source>
        <dbReference type="ARBA" id="ARBA00023015"/>
    </source>
</evidence>
<protein>
    <recommendedName>
        <fullName evidence="4">HTH-type transcriptional regulator</fullName>
    </recommendedName>
</protein>
<dbReference type="OrthoDB" id="9800374at2"/>
<reference evidence="5 6" key="1">
    <citation type="submission" date="2016-10" db="EMBL/GenBank/DDBJ databases">
        <authorList>
            <person name="de Groot N.N."/>
        </authorList>
    </citation>
    <scope>NUCLEOTIDE SEQUENCE [LARGE SCALE GENOMIC DNA]</scope>
    <source>
        <strain evidence="6">P4B,CCM 7963,CECT 7998,DSM 25260,IBRC-M 10614,KCTC 13821</strain>
    </source>
</reference>
<evidence type="ECO:0000313" key="6">
    <source>
        <dbReference type="Proteomes" id="UP000199017"/>
    </source>
</evidence>
<dbReference type="Proteomes" id="UP000199017">
    <property type="component" value="Unassembled WGS sequence"/>
</dbReference>
<evidence type="ECO:0000256" key="3">
    <source>
        <dbReference type="ARBA" id="ARBA00023163"/>
    </source>
</evidence>
<accession>A0A1G8IQ09</accession>
<dbReference type="NCBIfam" id="NF047500">
    <property type="entry name" value="choline_R_CudC"/>
    <property type="match status" value="1"/>
</dbReference>
<dbReference type="InterPro" id="IPR026282">
    <property type="entry name" value="MJ1563"/>
</dbReference>
<keyword evidence="6" id="KW-1185">Reference proteome</keyword>
<gene>
    <name evidence="5" type="ORF">SAMN05216352_105293</name>
</gene>
<evidence type="ECO:0000256" key="4">
    <source>
        <dbReference type="PIRNR" id="PIRNR006707"/>
    </source>
</evidence>
<dbReference type="RefSeq" id="WP_091584730.1">
    <property type="nucleotide sequence ID" value="NZ_FNDU01000005.1"/>
</dbReference>
<organism evidence="5 6">
    <name type="scientific">Alteribacillus bidgolensis</name>
    <dbReference type="NCBI Taxonomy" id="930129"/>
    <lineage>
        <taxon>Bacteria</taxon>
        <taxon>Bacillati</taxon>
        <taxon>Bacillota</taxon>
        <taxon>Bacilli</taxon>
        <taxon>Bacillales</taxon>
        <taxon>Bacillaceae</taxon>
        <taxon>Alteribacillus</taxon>
    </lineage>
</organism>
<dbReference type="AlphaFoldDB" id="A0A1G8IQ09"/>
<dbReference type="GO" id="GO:0003677">
    <property type="term" value="F:DNA binding"/>
    <property type="evidence" value="ECO:0007669"/>
    <property type="project" value="UniProtKB-UniRule"/>
</dbReference>
<dbReference type="Gene3D" id="1.10.10.10">
    <property type="entry name" value="Winged helix-like DNA-binding domain superfamily/Winged helix DNA-binding domain"/>
    <property type="match status" value="1"/>
</dbReference>